<evidence type="ECO:0000313" key="4">
    <source>
        <dbReference type="EMBL" id="GIX65882.1"/>
    </source>
</evidence>
<sequence>MSSADFDAAVKYVATATDMKATDDDKLRFYKFYKQATVGDCNTTKPGLFQLQQKYKWEAWDSLKGMPREEAMSNYVALLDRLVPSWRS</sequence>
<organism evidence="4 5">
    <name type="scientific">Babesia caballi</name>
    <dbReference type="NCBI Taxonomy" id="5871"/>
    <lineage>
        <taxon>Eukaryota</taxon>
        <taxon>Sar</taxon>
        <taxon>Alveolata</taxon>
        <taxon>Apicomplexa</taxon>
        <taxon>Aconoidasida</taxon>
        <taxon>Piroplasmida</taxon>
        <taxon>Babesiidae</taxon>
        <taxon>Babesia</taxon>
    </lineage>
</organism>
<dbReference type="GO" id="GO:0000062">
    <property type="term" value="F:fatty-acyl-CoA binding"/>
    <property type="evidence" value="ECO:0007669"/>
    <property type="project" value="InterPro"/>
</dbReference>
<dbReference type="EMBL" id="BPLF01000005">
    <property type="protein sequence ID" value="GIX65882.1"/>
    <property type="molecule type" value="Genomic_DNA"/>
</dbReference>
<evidence type="ECO:0000256" key="2">
    <source>
        <dbReference type="ARBA" id="ARBA00023121"/>
    </source>
</evidence>
<dbReference type="Gene3D" id="1.20.80.10">
    <property type="match status" value="1"/>
</dbReference>
<evidence type="ECO:0000313" key="5">
    <source>
        <dbReference type="Proteomes" id="UP001497744"/>
    </source>
</evidence>
<dbReference type="PRINTS" id="PR00689">
    <property type="entry name" value="ACOABINDINGP"/>
</dbReference>
<dbReference type="PROSITE" id="PS51228">
    <property type="entry name" value="ACB_2"/>
    <property type="match status" value="1"/>
</dbReference>
<comment type="caution">
    <text evidence="4">The sequence shown here is derived from an EMBL/GenBank/DDBJ whole genome shotgun (WGS) entry which is preliminary data.</text>
</comment>
<dbReference type="InterPro" id="IPR014352">
    <property type="entry name" value="FERM/acyl-CoA-bd_prot_sf"/>
</dbReference>
<name>A0AAV4M1D1_BABCB</name>
<keyword evidence="5" id="KW-1185">Reference proteome</keyword>
<dbReference type="FunFam" id="1.20.80.10:FF:000010">
    <property type="entry name" value="Acyl-CoA-binding domain-containing protein 5"/>
    <property type="match status" value="1"/>
</dbReference>
<comment type="similarity">
    <text evidence="1">Belongs to the ACBP family.</text>
</comment>
<reference evidence="4 5" key="1">
    <citation type="submission" date="2021-06" db="EMBL/GenBank/DDBJ databases">
        <title>Genome sequence of Babesia caballi.</title>
        <authorList>
            <person name="Yamagishi J."/>
            <person name="Kidaka T."/>
            <person name="Ochi A."/>
        </authorList>
    </citation>
    <scope>NUCLEOTIDE SEQUENCE [LARGE SCALE GENOMIC DNA]</scope>
    <source>
        <strain evidence="4">USDA-D6B2</strain>
    </source>
</reference>
<dbReference type="InterPro" id="IPR000582">
    <property type="entry name" value="Acyl-CoA-binding_protein"/>
</dbReference>
<dbReference type="AlphaFoldDB" id="A0AAV4M1D1"/>
<evidence type="ECO:0000256" key="1">
    <source>
        <dbReference type="ARBA" id="ARBA00005567"/>
    </source>
</evidence>
<dbReference type="GO" id="GO:0006631">
    <property type="term" value="P:fatty acid metabolic process"/>
    <property type="evidence" value="ECO:0007669"/>
    <property type="project" value="TreeGrafter"/>
</dbReference>
<proteinExistence type="inferred from homology"/>
<dbReference type="PANTHER" id="PTHR23310:SF62">
    <property type="entry name" value="ACYL-COA BINDING PROTEIN 1, ISOFORM A"/>
    <property type="match status" value="1"/>
</dbReference>
<dbReference type="RefSeq" id="XP_067717951.1">
    <property type="nucleotide sequence ID" value="XM_067861850.1"/>
</dbReference>
<accession>A0AAV4M1D1</accession>
<gene>
    <name evidence="4" type="ORF">BcabD6B2_53170</name>
</gene>
<dbReference type="SUPFAM" id="SSF47027">
    <property type="entry name" value="Acyl-CoA binding protein"/>
    <property type="match status" value="1"/>
</dbReference>
<dbReference type="GeneID" id="94197363"/>
<feature type="domain" description="ACB" evidence="3">
    <location>
        <begin position="2"/>
        <end position="88"/>
    </location>
</feature>
<keyword evidence="2" id="KW-0446">Lipid-binding</keyword>
<evidence type="ECO:0000259" key="3">
    <source>
        <dbReference type="PROSITE" id="PS51228"/>
    </source>
</evidence>
<protein>
    <submittedName>
        <fullName evidence="4">Acyl-CoA-binding protein</fullName>
    </submittedName>
</protein>
<dbReference type="InterPro" id="IPR035984">
    <property type="entry name" value="Acyl-CoA-binding_sf"/>
</dbReference>
<dbReference type="Proteomes" id="UP001497744">
    <property type="component" value="Unassembled WGS sequence"/>
</dbReference>
<dbReference type="PANTHER" id="PTHR23310">
    <property type="entry name" value="ACYL-COA-BINDING PROTEIN, ACBP"/>
    <property type="match status" value="1"/>
</dbReference>
<dbReference type="Pfam" id="PF00887">
    <property type="entry name" value="ACBP"/>
    <property type="match status" value="1"/>
</dbReference>